<dbReference type="VEuPathDB" id="ToxoDB:EMH_0086460"/>
<dbReference type="EMBL" id="HG679639">
    <property type="protein sequence ID" value="CDJ27455.1"/>
    <property type="molecule type" value="Genomic_DNA"/>
</dbReference>
<organism evidence="3 4">
    <name type="scientific">Eimeria mitis</name>
    <dbReference type="NCBI Taxonomy" id="44415"/>
    <lineage>
        <taxon>Eukaryota</taxon>
        <taxon>Sar</taxon>
        <taxon>Alveolata</taxon>
        <taxon>Apicomplexa</taxon>
        <taxon>Conoidasida</taxon>
        <taxon>Coccidia</taxon>
        <taxon>Eucoccidiorida</taxon>
        <taxon>Eimeriorina</taxon>
        <taxon>Eimeriidae</taxon>
        <taxon>Eimeria</taxon>
    </lineage>
</organism>
<dbReference type="GO" id="GO:0045053">
    <property type="term" value="P:protein retention in Golgi apparatus"/>
    <property type="evidence" value="ECO:0007669"/>
    <property type="project" value="TreeGrafter"/>
</dbReference>
<gene>
    <name evidence="3" type="ORF">EMH_0086460</name>
</gene>
<dbReference type="OrthoDB" id="272810at2759"/>
<dbReference type="Proteomes" id="UP000030744">
    <property type="component" value="Unassembled WGS sequence"/>
</dbReference>
<comment type="similarity">
    <text evidence="1">Belongs to the VPS13 family.</text>
</comment>
<feature type="compositionally biased region" description="Low complexity" evidence="2">
    <location>
        <begin position="561"/>
        <end position="571"/>
    </location>
</feature>
<dbReference type="PANTHER" id="PTHR16166">
    <property type="entry name" value="VACUOLAR PROTEIN SORTING-ASSOCIATED PROTEIN VPS13"/>
    <property type="match status" value="1"/>
</dbReference>
<accession>U6JPM5</accession>
<dbReference type="RefSeq" id="XP_013350033.1">
    <property type="nucleotide sequence ID" value="XM_013494579.1"/>
</dbReference>
<evidence type="ECO:0000313" key="3">
    <source>
        <dbReference type="EMBL" id="CDJ27455.1"/>
    </source>
</evidence>
<reference evidence="3" key="2">
    <citation type="submission" date="2013-10" db="EMBL/GenBank/DDBJ databases">
        <authorList>
            <person name="Aslett M."/>
        </authorList>
    </citation>
    <scope>NUCLEOTIDE SEQUENCE [LARGE SCALE GENOMIC DNA]</scope>
    <source>
        <strain evidence="3">Houghton</strain>
    </source>
</reference>
<evidence type="ECO:0000256" key="1">
    <source>
        <dbReference type="ARBA" id="ARBA00006545"/>
    </source>
</evidence>
<protein>
    <recommendedName>
        <fullName evidence="5">Vacuolar protein sorting-associated protein 13 DH-like domain-containing protein</fullName>
    </recommendedName>
</protein>
<name>U6JPM5_9EIME</name>
<feature type="region of interest" description="Disordered" evidence="2">
    <location>
        <begin position="551"/>
        <end position="571"/>
    </location>
</feature>
<dbReference type="InterPro" id="IPR026847">
    <property type="entry name" value="VPS13"/>
</dbReference>
<dbReference type="PANTHER" id="PTHR16166:SF93">
    <property type="entry name" value="INTERMEMBRANE LIPID TRANSFER PROTEIN VPS13"/>
    <property type="match status" value="1"/>
</dbReference>
<dbReference type="AlphaFoldDB" id="U6JPM5"/>
<evidence type="ECO:0000313" key="4">
    <source>
        <dbReference type="Proteomes" id="UP000030744"/>
    </source>
</evidence>
<evidence type="ECO:0008006" key="5">
    <source>
        <dbReference type="Google" id="ProtNLM"/>
    </source>
</evidence>
<reference evidence="3" key="1">
    <citation type="submission" date="2013-10" db="EMBL/GenBank/DDBJ databases">
        <title>Genomic analysis of the causative agents of coccidiosis in chickens.</title>
        <authorList>
            <person name="Reid A.J."/>
            <person name="Blake D."/>
            <person name="Billington K."/>
            <person name="Browne H."/>
            <person name="Dunn M."/>
            <person name="Hung S."/>
            <person name="Kawahara F."/>
            <person name="Miranda-Saavedra D."/>
            <person name="Mourier T."/>
            <person name="Nagra H."/>
            <person name="Otto T.D."/>
            <person name="Rawlings N."/>
            <person name="Sanchez A."/>
            <person name="Sanders M."/>
            <person name="Subramaniam C."/>
            <person name="Tay Y."/>
            <person name="Dear P."/>
            <person name="Doerig C."/>
            <person name="Gruber A."/>
            <person name="Parkinson J."/>
            <person name="Shirley M."/>
            <person name="Wan K.L."/>
            <person name="Berriman M."/>
            <person name="Tomley F."/>
            <person name="Pain A."/>
        </authorList>
    </citation>
    <scope>NUCLEOTIDE SEQUENCE [LARGE SCALE GENOMIC DNA]</scope>
    <source>
        <strain evidence="3">Houghton</strain>
    </source>
</reference>
<dbReference type="GO" id="GO:0006623">
    <property type="term" value="P:protein targeting to vacuole"/>
    <property type="evidence" value="ECO:0007669"/>
    <property type="project" value="TreeGrafter"/>
</dbReference>
<dbReference type="GeneID" id="25382968"/>
<evidence type="ECO:0000256" key="2">
    <source>
        <dbReference type="SAM" id="MobiDB-lite"/>
    </source>
</evidence>
<proteinExistence type="inferred from homology"/>
<keyword evidence="4" id="KW-1185">Reference proteome</keyword>
<sequence length="618" mass="67808">MVNPQHKRYEVLLGMEGVADIIVTSEKIGDDTVIAVLSKDVKLNKQLTLAQQQQQTQAAQEDVKMECSFASFDLAVKLQEIGVSLICDNLAEELCYASLFQVAVGLQQRGDREKIVVRIEKVQVDNQMENGNKPVVFANRGGKDLPTHEPKSWVGAPGAPGAPPRSSPPFLTVFLVRLNSGSRDVVLKRALVEMDDLEIDIDADMLNGLNEFVWSCLIAFRLADAASRRAVSLEEFGVWVNEPVALHYMPPPLPTILSLESLVISRFRVYCWCSFVLDKMHMISDLLKLGLRILMASGRLELTVRQSSLLNLPRMPYEFGRNTIGLAANAVDSVSTGEGVWALSSIVTKPIEGAQKEGVGGFLKGIGKGLMGSLVKPLDRVGQAVSDVTRGIHAEVTKPIGALKRISTRHRQPRMIGEQGEVRPYDETEAQLRQSLGLAVLRPMQKCMTVLRQETPEPCQLAVLFYPQDIFLVSIKGGDTQKELTLQGSQTQQRARGSSSSVQILWHVSVAAIREVKTDSRGVTLTVSPQEMQLNDPALGRASSLRRLARDPGGRYSSQPTTAAAATTTGTTHPQTYLIPCQDAVRANEVYRELLETQRGCATVVHLGINRRLSEADT</sequence>